<dbReference type="Proteomes" id="UP000219573">
    <property type="component" value="Unassembled WGS sequence"/>
</dbReference>
<dbReference type="InterPro" id="IPR032585">
    <property type="entry name" value="DUF4912"/>
</dbReference>
<dbReference type="Pfam" id="PF16258">
    <property type="entry name" value="DUF4912"/>
    <property type="match status" value="1"/>
</dbReference>
<dbReference type="AlphaFoldDB" id="A0A285F6W7"/>
<reference evidence="2" key="1">
    <citation type="submission" date="2017-09" db="EMBL/GenBank/DDBJ databases">
        <authorList>
            <person name="Varghese N."/>
            <person name="Submissions S."/>
        </authorList>
    </citation>
    <scope>NUCLEOTIDE SEQUENCE [LARGE SCALE GENOMIC DNA]</scope>
    <source>
        <strain evidence="2">MSL47</strain>
    </source>
</reference>
<sequence>MIVDNYKKIFIEEREDMSEIRELYFDRLEGMNYLLEGSVSTSQLTQQKRANLSAKSINSHYTIPDNYNSNKLFLEAKNPITVYAYWEYTFDKINKAAFSAGYEDIRKVNLLLRIYDLTEGNNLEDYSNLEVSFADDSCYINNLKQGHKYLAKLGVVDRSDKFHVMIESNQIIL</sequence>
<evidence type="ECO:0000313" key="2">
    <source>
        <dbReference type="Proteomes" id="UP000219573"/>
    </source>
</evidence>
<evidence type="ECO:0008006" key="3">
    <source>
        <dbReference type="Google" id="ProtNLM"/>
    </source>
</evidence>
<proteinExistence type="predicted"/>
<keyword evidence="2" id="KW-1185">Reference proteome</keyword>
<evidence type="ECO:0000313" key="1">
    <source>
        <dbReference type="EMBL" id="SNY06136.1"/>
    </source>
</evidence>
<dbReference type="EMBL" id="OBDZ01000001">
    <property type="protein sequence ID" value="SNY06136.1"/>
    <property type="molecule type" value="Genomic_DNA"/>
</dbReference>
<name>A0A285F6W7_9FIRM</name>
<dbReference type="OrthoDB" id="9812700at2"/>
<protein>
    <recommendedName>
        <fullName evidence="3">DUF4912 domain-containing protein</fullName>
    </recommendedName>
</protein>
<gene>
    <name evidence="1" type="ORF">SAMN06265827_101223</name>
</gene>
<organism evidence="1 2">
    <name type="scientific">Orenia metallireducens</name>
    <dbReference type="NCBI Taxonomy" id="1413210"/>
    <lineage>
        <taxon>Bacteria</taxon>
        <taxon>Bacillati</taxon>
        <taxon>Bacillota</taxon>
        <taxon>Clostridia</taxon>
        <taxon>Halanaerobiales</taxon>
        <taxon>Halobacteroidaceae</taxon>
        <taxon>Orenia</taxon>
    </lineage>
</organism>
<accession>A0A285F6W7</accession>